<dbReference type="SUPFAM" id="SSF50129">
    <property type="entry name" value="GroES-like"/>
    <property type="match status" value="1"/>
</dbReference>
<name>A0A433HG14_9BACI</name>
<dbReference type="PANTHER" id="PTHR43350:SF19">
    <property type="entry name" value="D-GULOSIDE 3-DEHYDROGENASE"/>
    <property type="match status" value="1"/>
</dbReference>
<keyword evidence="4 6" id="KW-0862">Zinc</keyword>
<feature type="domain" description="Enoyl reductase (ER)" evidence="7">
    <location>
        <begin position="10"/>
        <end position="323"/>
    </location>
</feature>
<reference evidence="8 9" key="1">
    <citation type="submission" date="2018-12" db="EMBL/GenBank/DDBJ databases">
        <title>Bacillus chawlae sp. nov., Bacillus glennii sp. nov., and Bacillus saganii sp. nov. Isolated from the Vehicle Assembly Building at Kennedy Space Center where the Viking Spacecraft were Assembled.</title>
        <authorList>
            <person name="Seuylemezian A."/>
            <person name="Vaishampayan P."/>
        </authorList>
    </citation>
    <scope>NUCLEOTIDE SEQUENCE [LARGE SCALE GENOMIC DNA]</scope>
    <source>
        <strain evidence="8 9">L5</strain>
    </source>
</reference>
<dbReference type="Gene3D" id="3.90.180.10">
    <property type="entry name" value="Medium-chain alcohol dehydrogenases, catalytic domain"/>
    <property type="match status" value="2"/>
</dbReference>
<accession>A0A433HG14</accession>
<gene>
    <name evidence="8" type="ORF">ELQ35_17560</name>
</gene>
<evidence type="ECO:0000256" key="3">
    <source>
        <dbReference type="ARBA" id="ARBA00022723"/>
    </source>
</evidence>
<comment type="caution">
    <text evidence="8">The sequence shown here is derived from an EMBL/GenBank/DDBJ whole genome shotgun (WGS) entry which is preliminary data.</text>
</comment>
<dbReference type="GO" id="GO:0016491">
    <property type="term" value="F:oxidoreductase activity"/>
    <property type="evidence" value="ECO:0007669"/>
    <property type="project" value="UniProtKB-KW"/>
</dbReference>
<dbReference type="InterPro" id="IPR011032">
    <property type="entry name" value="GroES-like_sf"/>
</dbReference>
<keyword evidence="5" id="KW-0560">Oxidoreductase</keyword>
<evidence type="ECO:0000256" key="5">
    <source>
        <dbReference type="ARBA" id="ARBA00023002"/>
    </source>
</evidence>
<dbReference type="InterPro" id="IPR002328">
    <property type="entry name" value="ADH_Zn_CS"/>
</dbReference>
<dbReference type="AlphaFoldDB" id="A0A433HG14"/>
<evidence type="ECO:0000256" key="4">
    <source>
        <dbReference type="ARBA" id="ARBA00022833"/>
    </source>
</evidence>
<dbReference type="SMART" id="SM00829">
    <property type="entry name" value="PKS_ER"/>
    <property type="match status" value="1"/>
</dbReference>
<proteinExistence type="inferred from homology"/>
<organism evidence="8 9">
    <name type="scientific">Peribacillus cavernae</name>
    <dbReference type="NCBI Taxonomy" id="1674310"/>
    <lineage>
        <taxon>Bacteria</taxon>
        <taxon>Bacillati</taxon>
        <taxon>Bacillota</taxon>
        <taxon>Bacilli</taxon>
        <taxon>Bacillales</taxon>
        <taxon>Bacillaceae</taxon>
        <taxon>Peribacillus</taxon>
    </lineage>
</organism>
<dbReference type="SUPFAM" id="SSF51735">
    <property type="entry name" value="NAD(P)-binding Rossmann-fold domains"/>
    <property type="match status" value="1"/>
</dbReference>
<dbReference type="PROSITE" id="PS00059">
    <property type="entry name" value="ADH_ZINC"/>
    <property type="match status" value="1"/>
</dbReference>
<keyword evidence="3 6" id="KW-0479">Metal-binding</keyword>
<dbReference type="Proteomes" id="UP000267430">
    <property type="component" value="Unassembled WGS sequence"/>
</dbReference>
<evidence type="ECO:0000313" key="9">
    <source>
        <dbReference type="Proteomes" id="UP000267430"/>
    </source>
</evidence>
<dbReference type="InterPro" id="IPR036291">
    <property type="entry name" value="NAD(P)-bd_dom_sf"/>
</dbReference>
<sequence length="325" mass="36212">MESTCVTLSGTRKLETINRTLELEEDEILVKTTQASICDADLRAWSGMHMPSDLPSFSFIGHEGGGEVIEIGKKVREFKVGDKVMAFGPLNTFSYYFKGAVDRFIKVPEGLDMEIASLGEPTCVGMYGVFHSGVQLGDIALVAGLNFQGLIAVQGLKKRGANKVIAVDYSDAHLELAKKCGADVILNTSYQDIKEKIQELTQGRGVDVTLHSCGYWNPRTEDYFNLCIDVTKDEGIVTSLPDIMSPIKANLHRLHHHAMEIRFNALMHHGPEFLKQWVPRLMRPVVQGDVDIKSLITARYSLSQVDEAMQKFNEDQDQVKILLKP</sequence>
<evidence type="ECO:0000256" key="6">
    <source>
        <dbReference type="RuleBase" id="RU361277"/>
    </source>
</evidence>
<dbReference type="GO" id="GO:0008270">
    <property type="term" value="F:zinc ion binding"/>
    <property type="evidence" value="ECO:0007669"/>
    <property type="project" value="InterPro"/>
</dbReference>
<dbReference type="InterPro" id="IPR020843">
    <property type="entry name" value="ER"/>
</dbReference>
<dbReference type="Pfam" id="PF08240">
    <property type="entry name" value="ADH_N"/>
    <property type="match status" value="1"/>
</dbReference>
<dbReference type="EMBL" id="RYZZ01000030">
    <property type="protein sequence ID" value="RUQ27153.1"/>
    <property type="molecule type" value="Genomic_DNA"/>
</dbReference>
<evidence type="ECO:0000256" key="2">
    <source>
        <dbReference type="ARBA" id="ARBA00008072"/>
    </source>
</evidence>
<evidence type="ECO:0000256" key="1">
    <source>
        <dbReference type="ARBA" id="ARBA00001947"/>
    </source>
</evidence>
<dbReference type="Gene3D" id="3.40.50.720">
    <property type="entry name" value="NAD(P)-binding Rossmann-like Domain"/>
    <property type="match status" value="1"/>
</dbReference>
<protein>
    <submittedName>
        <fullName evidence="8">L-threonine 3-dehydrogenase</fullName>
    </submittedName>
</protein>
<comment type="similarity">
    <text evidence="2 6">Belongs to the zinc-containing alcohol dehydrogenase family.</text>
</comment>
<keyword evidence="9" id="KW-1185">Reference proteome</keyword>
<comment type="cofactor">
    <cofactor evidence="1 6">
        <name>Zn(2+)</name>
        <dbReference type="ChEBI" id="CHEBI:29105"/>
    </cofactor>
</comment>
<evidence type="ECO:0000313" key="8">
    <source>
        <dbReference type="EMBL" id="RUQ27153.1"/>
    </source>
</evidence>
<dbReference type="InterPro" id="IPR013149">
    <property type="entry name" value="ADH-like_C"/>
</dbReference>
<dbReference type="RefSeq" id="WP_126866495.1">
    <property type="nucleotide sequence ID" value="NZ_JAUSTX010000009.1"/>
</dbReference>
<dbReference type="InterPro" id="IPR013154">
    <property type="entry name" value="ADH-like_N"/>
</dbReference>
<dbReference type="OrthoDB" id="9792162at2"/>
<dbReference type="Pfam" id="PF00107">
    <property type="entry name" value="ADH_zinc_N"/>
    <property type="match status" value="1"/>
</dbReference>
<evidence type="ECO:0000259" key="7">
    <source>
        <dbReference type="SMART" id="SM00829"/>
    </source>
</evidence>
<dbReference type="PANTHER" id="PTHR43350">
    <property type="entry name" value="NAD-DEPENDENT ALCOHOL DEHYDROGENASE"/>
    <property type="match status" value="1"/>
</dbReference>